<proteinExistence type="predicted"/>
<dbReference type="GeneID" id="54989512"/>
<reference evidence="2" key="1">
    <citation type="submission" date="2017-10" db="EMBL/GenBank/DDBJ databases">
        <authorList>
            <person name="Skurnik M."/>
        </authorList>
    </citation>
    <scope>NUCLEOTIDE SEQUENCE [LARGE SCALE GENOMIC DNA]</scope>
</reference>
<dbReference type="EMBL" id="LT960606">
    <property type="protein sequence ID" value="SOL37501.1"/>
    <property type="molecule type" value="Genomic_DNA"/>
</dbReference>
<dbReference type="Proteomes" id="UP000240303">
    <property type="component" value="Segment"/>
</dbReference>
<protein>
    <submittedName>
        <fullName evidence="1">Uncharacterized protein</fullName>
    </submittedName>
</protein>
<keyword evidence="2" id="KW-1185">Reference proteome</keyword>
<evidence type="ECO:0000313" key="1">
    <source>
        <dbReference type="EMBL" id="SOL37501.1"/>
    </source>
</evidence>
<dbReference type="RefSeq" id="YP_009799033.1">
    <property type="nucleotide sequence ID" value="NC_047934.1"/>
</dbReference>
<evidence type="ECO:0000313" key="2">
    <source>
        <dbReference type="Proteomes" id="UP000240303"/>
    </source>
</evidence>
<dbReference type="KEGG" id="vg:54989512"/>
<organism evidence="1 2">
    <name type="scientific">Yersinia phage fPS-9</name>
    <dbReference type="NCBI Taxonomy" id="2052746"/>
    <lineage>
        <taxon>Viruses</taxon>
        <taxon>Duplodnaviria</taxon>
        <taxon>Heunggongvirae</taxon>
        <taxon>Uroviricota</taxon>
        <taxon>Caudoviricetes</taxon>
        <taxon>Autographivirales</taxon>
        <taxon>Autotranscriptaviridae</taxon>
        <taxon>Studiervirinae</taxon>
        <taxon>Helsettvirus</taxon>
        <taxon>Helsettvirus fPS9</taxon>
    </lineage>
</organism>
<sequence>MSRLNGSPTQPEMHDAWRLGQESTYLKRIADLGVYTVFDIRIMRFITSIYEHDGRFLVQKEFLTSDALTICIWMRKVLNDYLTWK</sequence>
<gene>
    <name evidence="1" type="primary">g005</name>
</gene>
<name>A0A2C9CZS5_9CAUD</name>
<accession>A0A2C9CZS5</accession>